<feature type="signal peptide" evidence="2">
    <location>
        <begin position="1"/>
        <end position="19"/>
    </location>
</feature>
<dbReference type="EMBL" id="FZOU01000003">
    <property type="protein sequence ID" value="SNT00343.1"/>
    <property type="molecule type" value="Genomic_DNA"/>
</dbReference>
<accession>A0A239J516</accession>
<dbReference type="RefSeq" id="WP_089408515.1">
    <property type="nucleotide sequence ID" value="NZ_FZOU01000003.1"/>
</dbReference>
<evidence type="ECO:0000313" key="4">
    <source>
        <dbReference type="Proteomes" id="UP000198356"/>
    </source>
</evidence>
<name>A0A239J516_9BACT</name>
<keyword evidence="2" id="KW-0732">Signal</keyword>
<dbReference type="AlphaFoldDB" id="A0A239J516"/>
<gene>
    <name evidence="3" type="ORF">SAMN05421770_103419</name>
</gene>
<feature type="chain" id="PRO_5012218571" description="Lipoprotein" evidence="2">
    <location>
        <begin position="20"/>
        <end position="112"/>
    </location>
</feature>
<evidence type="ECO:0000313" key="3">
    <source>
        <dbReference type="EMBL" id="SNT00343.1"/>
    </source>
</evidence>
<dbReference type="PROSITE" id="PS51257">
    <property type="entry name" value="PROKAR_LIPOPROTEIN"/>
    <property type="match status" value="1"/>
</dbReference>
<evidence type="ECO:0008006" key="5">
    <source>
        <dbReference type="Google" id="ProtNLM"/>
    </source>
</evidence>
<keyword evidence="4" id="KW-1185">Reference proteome</keyword>
<protein>
    <recommendedName>
        <fullName evidence="5">Lipoprotein</fullName>
    </recommendedName>
</protein>
<proteinExistence type="predicted"/>
<feature type="compositionally biased region" description="Basic and acidic residues" evidence="1">
    <location>
        <begin position="72"/>
        <end position="81"/>
    </location>
</feature>
<evidence type="ECO:0000256" key="1">
    <source>
        <dbReference type="SAM" id="MobiDB-lite"/>
    </source>
</evidence>
<sequence>MKRLKLLLPIAATATVLLAGCAQRPVYYAPGPPPPPMQAPPPLIQVADQNGFRSGFDDGLRDLNQGFGYRPQGDRRFREAPGYDPNLGPRGPYVEHFRNAYLRGYDKAFYRR</sequence>
<dbReference type="OrthoDB" id="122364at2"/>
<organism evidence="3 4">
    <name type="scientific">Granulicella rosea</name>
    <dbReference type="NCBI Taxonomy" id="474952"/>
    <lineage>
        <taxon>Bacteria</taxon>
        <taxon>Pseudomonadati</taxon>
        <taxon>Acidobacteriota</taxon>
        <taxon>Terriglobia</taxon>
        <taxon>Terriglobales</taxon>
        <taxon>Acidobacteriaceae</taxon>
        <taxon>Granulicella</taxon>
    </lineage>
</organism>
<reference evidence="3 4" key="1">
    <citation type="submission" date="2017-06" db="EMBL/GenBank/DDBJ databases">
        <authorList>
            <person name="Kim H.J."/>
            <person name="Triplett B.A."/>
        </authorList>
    </citation>
    <scope>NUCLEOTIDE SEQUENCE [LARGE SCALE GENOMIC DNA]</scope>
    <source>
        <strain evidence="3 4">DSM 18704</strain>
    </source>
</reference>
<dbReference type="Proteomes" id="UP000198356">
    <property type="component" value="Unassembled WGS sequence"/>
</dbReference>
<feature type="region of interest" description="Disordered" evidence="1">
    <location>
        <begin position="64"/>
        <end position="89"/>
    </location>
</feature>
<evidence type="ECO:0000256" key="2">
    <source>
        <dbReference type="SAM" id="SignalP"/>
    </source>
</evidence>